<dbReference type="EMBL" id="BSYO01000005">
    <property type="protein sequence ID" value="GMH05222.1"/>
    <property type="molecule type" value="Genomic_DNA"/>
</dbReference>
<protein>
    <submittedName>
        <fullName evidence="2">Uncharacterized protein</fullName>
    </submittedName>
</protein>
<dbReference type="PANTHER" id="PTHR47382:SF3">
    <property type="entry name" value="ADENINE NUCLEOTIDE ALPHA HYDROLASES-LIKE SUPERFAMILY PROTEIN"/>
    <property type="match status" value="1"/>
</dbReference>
<dbReference type="SUPFAM" id="SSF52402">
    <property type="entry name" value="Adenine nucleotide alpha hydrolases-like"/>
    <property type="match status" value="1"/>
</dbReference>
<comment type="caution">
    <text evidence="2">The sequence shown here is derived from an EMBL/GenBank/DDBJ whole genome shotgun (WGS) entry which is preliminary data.</text>
</comment>
<evidence type="ECO:0000313" key="2">
    <source>
        <dbReference type="EMBL" id="GMH05222.1"/>
    </source>
</evidence>
<sequence length="330" mass="36861">MADDGDFQQAVDHHEITTGQRTEMPMHESDFDDEDDNFIYINKFSSTCSTSEIEEVADENSGDHSGERLAPITEGIDSSVFSYDINSHRGDGGGDDLVYVVVEDRETSMDALLWTLKNAVNSSSTVIYLIHVFPEVKLIPSPLGNGKVPRSQVRADQVESYMAQERGKRRELLQRFIDKCMAYKVKVETILIESDSVHKAIAELLFVLNIRRLVIGVPKSNLRKLRSRKGNGLADQILLNAPAWCEVKCICEGKDVFDDQDMAINIGTQSQRHNSSSNDSDDKLYKSSNITISTTTAATTTIDQDEDQQLRDNSSNGSFAYCCFKPNVNK</sequence>
<dbReference type="CDD" id="cd01989">
    <property type="entry name" value="USP_STK_Ubox_N"/>
    <property type="match status" value="1"/>
</dbReference>
<dbReference type="Proteomes" id="UP001279734">
    <property type="component" value="Unassembled WGS sequence"/>
</dbReference>
<proteinExistence type="predicted"/>
<feature type="region of interest" description="Disordered" evidence="1">
    <location>
        <begin position="1"/>
        <end position="20"/>
    </location>
</feature>
<evidence type="ECO:0000313" key="3">
    <source>
        <dbReference type="Proteomes" id="UP001279734"/>
    </source>
</evidence>
<name>A0AAD3S709_NEPGR</name>
<dbReference type="InterPro" id="IPR014729">
    <property type="entry name" value="Rossmann-like_a/b/a_fold"/>
</dbReference>
<organism evidence="2 3">
    <name type="scientific">Nepenthes gracilis</name>
    <name type="common">Slender pitcher plant</name>
    <dbReference type="NCBI Taxonomy" id="150966"/>
    <lineage>
        <taxon>Eukaryota</taxon>
        <taxon>Viridiplantae</taxon>
        <taxon>Streptophyta</taxon>
        <taxon>Embryophyta</taxon>
        <taxon>Tracheophyta</taxon>
        <taxon>Spermatophyta</taxon>
        <taxon>Magnoliopsida</taxon>
        <taxon>eudicotyledons</taxon>
        <taxon>Gunneridae</taxon>
        <taxon>Pentapetalae</taxon>
        <taxon>Caryophyllales</taxon>
        <taxon>Nepenthaceae</taxon>
        <taxon>Nepenthes</taxon>
    </lineage>
</organism>
<dbReference type="AlphaFoldDB" id="A0AAD3S709"/>
<keyword evidence="3" id="KW-1185">Reference proteome</keyword>
<accession>A0AAD3S709</accession>
<evidence type="ECO:0000256" key="1">
    <source>
        <dbReference type="SAM" id="MobiDB-lite"/>
    </source>
</evidence>
<dbReference type="Gene3D" id="3.40.50.620">
    <property type="entry name" value="HUPs"/>
    <property type="match status" value="1"/>
</dbReference>
<gene>
    <name evidence="2" type="ORF">Nepgr_007062</name>
</gene>
<dbReference type="PANTHER" id="PTHR47382">
    <property type="entry name" value="U-BOX DOMAIN-CONTAINING PROTEIN 52-LIKE"/>
    <property type="match status" value="1"/>
</dbReference>
<reference evidence="2" key="1">
    <citation type="submission" date="2023-05" db="EMBL/GenBank/DDBJ databases">
        <title>Nepenthes gracilis genome sequencing.</title>
        <authorList>
            <person name="Fukushima K."/>
        </authorList>
    </citation>
    <scope>NUCLEOTIDE SEQUENCE</scope>
    <source>
        <strain evidence="2">SING2019-196</strain>
    </source>
</reference>